<dbReference type="SUPFAM" id="SSF48208">
    <property type="entry name" value="Six-hairpin glycosidases"/>
    <property type="match status" value="1"/>
</dbReference>
<dbReference type="AlphaFoldDB" id="A0A7J5UQV3"/>
<organism evidence="3 4">
    <name type="scientific">Georgenia thermotolerans</name>
    <dbReference type="NCBI Taxonomy" id="527326"/>
    <lineage>
        <taxon>Bacteria</taxon>
        <taxon>Bacillati</taxon>
        <taxon>Actinomycetota</taxon>
        <taxon>Actinomycetes</taxon>
        <taxon>Micrococcales</taxon>
        <taxon>Bogoriellaceae</taxon>
        <taxon>Georgenia</taxon>
    </lineage>
</organism>
<dbReference type="InterPro" id="IPR012341">
    <property type="entry name" value="6hp_glycosidase-like_sf"/>
</dbReference>
<evidence type="ECO:0000313" key="3">
    <source>
        <dbReference type="EMBL" id="KAE8764806.1"/>
    </source>
</evidence>
<accession>A0A7J5UQV3</accession>
<dbReference type="PANTHER" id="PTHR15108">
    <property type="entry name" value="N-ACYLGLUCOSAMINE-2-EPIMERASE"/>
    <property type="match status" value="1"/>
</dbReference>
<comment type="caution">
    <text evidence="3">The sequence shown here is derived from an EMBL/GenBank/DDBJ whole genome shotgun (WGS) entry which is preliminary data.</text>
</comment>
<name>A0A7J5UQV3_9MICO</name>
<keyword evidence="2 3" id="KW-0413">Isomerase</keyword>
<dbReference type="GO" id="GO:0005975">
    <property type="term" value="P:carbohydrate metabolic process"/>
    <property type="evidence" value="ECO:0007669"/>
    <property type="project" value="InterPro"/>
</dbReference>
<dbReference type="RefSeq" id="WP_152199810.1">
    <property type="nucleotide sequence ID" value="NZ_VUKF01000002.1"/>
</dbReference>
<evidence type="ECO:0000256" key="2">
    <source>
        <dbReference type="ARBA" id="ARBA00023235"/>
    </source>
</evidence>
<gene>
    <name evidence="3" type="ORF">GB883_07090</name>
</gene>
<proteinExistence type="inferred from homology"/>
<comment type="similarity">
    <text evidence="1">Belongs to the N-acylglucosamine 2-epimerase family.</text>
</comment>
<dbReference type="EMBL" id="WHJE01000022">
    <property type="protein sequence ID" value="KAE8764806.1"/>
    <property type="molecule type" value="Genomic_DNA"/>
</dbReference>
<dbReference type="Proteomes" id="UP000451860">
    <property type="component" value="Unassembled WGS sequence"/>
</dbReference>
<dbReference type="GO" id="GO:0016853">
    <property type="term" value="F:isomerase activity"/>
    <property type="evidence" value="ECO:0007669"/>
    <property type="project" value="UniProtKB-KW"/>
</dbReference>
<keyword evidence="4" id="KW-1185">Reference proteome</keyword>
<dbReference type="OrthoDB" id="9806359at2"/>
<dbReference type="InterPro" id="IPR010819">
    <property type="entry name" value="AGE/CE"/>
</dbReference>
<evidence type="ECO:0000256" key="1">
    <source>
        <dbReference type="ARBA" id="ARBA00008558"/>
    </source>
</evidence>
<protein>
    <submittedName>
        <fullName evidence="3">AGE family epimerase/isomerase</fullName>
    </submittedName>
</protein>
<sequence length="416" mass="46318">MQQLPPLHRHWLEHESLRLLDFGRASCREDSGFGWLDADGRLTPGEPQHLYIAGRMTHVYSLGSLLGVPGCAPIAAHGVRVLSTLYRDAEHGGWFTALDASGRPLNTDKAAYPHSFVILAGASASIAQVAGGAELLEDALAVVDERFWDDRDGMVVEQWDRAFTTLLDYRGLNANMHMLEAYLAAFSATGRAELLERSLRISERACDAARAQGWRLPEHFDASWRPLLGFNAERRDDPFKPYGSTVGHWFEWARLLLLVEQACAEAGRAAPAWLRESALALFDLGVAEGWRADGRDGFVYTVDWEGRPAVRNRLHWVAAEAIGAAATLLAVTGEPRYRHWYDTWWDYVRAYLVDTDRGSWHHELDVDNRPSSLIKKGKADVYHALQATLVPLLPVRPGLARAVADAADRPAPQSVR</sequence>
<dbReference type="Pfam" id="PF07221">
    <property type="entry name" value="GlcNAc_2-epim"/>
    <property type="match status" value="1"/>
</dbReference>
<dbReference type="Gene3D" id="1.50.10.10">
    <property type="match status" value="1"/>
</dbReference>
<evidence type="ECO:0000313" key="4">
    <source>
        <dbReference type="Proteomes" id="UP000451860"/>
    </source>
</evidence>
<dbReference type="InterPro" id="IPR008928">
    <property type="entry name" value="6-hairpin_glycosidase_sf"/>
</dbReference>
<reference evidence="3 4" key="1">
    <citation type="submission" date="2019-10" db="EMBL/GenBank/DDBJ databases">
        <title>Georgenia wutianyii sp. nov. and Georgenia yuyongxinii sp. nov. isolated from plateau pika (Ochotona curzoniae) in the Qinghai-Tibet plateau of China.</title>
        <authorList>
            <person name="Tian Z."/>
        </authorList>
    </citation>
    <scope>NUCLEOTIDE SEQUENCE [LARGE SCALE GENOMIC DNA]</scope>
    <source>
        <strain evidence="3 4">DSM 21501</strain>
    </source>
</reference>